<dbReference type="AlphaFoldDB" id="A0A177BBS2"/>
<comment type="caution">
    <text evidence="1">The sequence shown here is derived from an EMBL/GenBank/DDBJ whole genome shotgun (WGS) entry which is preliminary data.</text>
</comment>
<name>A0A177BBS2_9BILA</name>
<organism evidence="1 2">
    <name type="scientific">Intoshia linei</name>
    <dbReference type="NCBI Taxonomy" id="1819745"/>
    <lineage>
        <taxon>Eukaryota</taxon>
        <taxon>Metazoa</taxon>
        <taxon>Spiralia</taxon>
        <taxon>Lophotrochozoa</taxon>
        <taxon>Mesozoa</taxon>
        <taxon>Orthonectida</taxon>
        <taxon>Rhopaluridae</taxon>
        <taxon>Intoshia</taxon>
    </lineage>
</organism>
<keyword evidence="2" id="KW-1185">Reference proteome</keyword>
<accession>A0A177BBS2</accession>
<dbReference type="Proteomes" id="UP000078046">
    <property type="component" value="Unassembled WGS sequence"/>
</dbReference>
<evidence type="ECO:0000313" key="1">
    <source>
        <dbReference type="EMBL" id="OAF71650.1"/>
    </source>
</evidence>
<proteinExistence type="predicted"/>
<protein>
    <submittedName>
        <fullName evidence="1">Uncharacterized protein</fullName>
    </submittedName>
</protein>
<gene>
    <name evidence="1" type="ORF">A3Q56_00624</name>
</gene>
<reference evidence="1 2" key="1">
    <citation type="submission" date="2016-04" db="EMBL/GenBank/DDBJ databases">
        <title>The genome of Intoshia linei affirms orthonectids as highly simplified spiralians.</title>
        <authorList>
            <person name="Mikhailov K.V."/>
            <person name="Slusarev G.S."/>
            <person name="Nikitin M.A."/>
            <person name="Logacheva M.D."/>
            <person name="Penin A."/>
            <person name="Aleoshin V."/>
            <person name="Panchin Y.V."/>
        </authorList>
    </citation>
    <scope>NUCLEOTIDE SEQUENCE [LARGE SCALE GENOMIC DNA]</scope>
    <source>
        <strain evidence="1">Intl2013</strain>
        <tissue evidence="1">Whole animal</tissue>
    </source>
</reference>
<dbReference type="EMBL" id="LWCA01000035">
    <property type="protein sequence ID" value="OAF71650.1"/>
    <property type="molecule type" value="Genomic_DNA"/>
</dbReference>
<sequence>MRILQVVAVSNKEDETLNNFENISPALDPALAQCFDSDVEDDNFDGFTNKSDDV</sequence>
<evidence type="ECO:0000313" key="2">
    <source>
        <dbReference type="Proteomes" id="UP000078046"/>
    </source>
</evidence>